<dbReference type="SUPFAM" id="SSF50249">
    <property type="entry name" value="Nucleic acid-binding proteins"/>
    <property type="match status" value="1"/>
</dbReference>
<protein>
    <submittedName>
        <fullName evidence="2">(rape) hypothetical protein</fullName>
    </submittedName>
</protein>
<feature type="domain" description="Replication protein A 70 kDa DNA-binding subunit B/D first OB fold" evidence="1">
    <location>
        <begin position="54"/>
        <end position="141"/>
    </location>
</feature>
<dbReference type="EMBL" id="HG994371">
    <property type="protein sequence ID" value="CAF2025349.1"/>
    <property type="molecule type" value="Genomic_DNA"/>
</dbReference>
<dbReference type="Proteomes" id="UP001295469">
    <property type="component" value="Chromosome C07"/>
</dbReference>
<dbReference type="CDD" id="cd04480">
    <property type="entry name" value="RPA1_DBD_A_like"/>
    <property type="match status" value="1"/>
</dbReference>
<reference evidence="2" key="1">
    <citation type="submission" date="2021-01" db="EMBL/GenBank/DDBJ databases">
        <authorList>
            <consortium name="Genoscope - CEA"/>
            <person name="William W."/>
        </authorList>
    </citation>
    <scope>NUCLEOTIDE SEQUENCE</scope>
</reference>
<gene>
    <name evidence="2" type="ORF">DARMORV10_C07P50350.1</name>
</gene>
<dbReference type="PANTHER" id="PTHR47165:SF4">
    <property type="entry name" value="OS03G0429900 PROTEIN"/>
    <property type="match status" value="1"/>
</dbReference>
<accession>A0A816N6E7</accession>
<dbReference type="InterPro" id="IPR003871">
    <property type="entry name" value="RFA1B/D_OB_1st"/>
</dbReference>
<evidence type="ECO:0000259" key="1">
    <source>
        <dbReference type="Pfam" id="PF02721"/>
    </source>
</evidence>
<sequence>MALLSASSDDETHSFHLTLPDFSLYRVARAAPVANAAVAYSTFESLRLGRAAQSVVARLIRFWDSRNINKNGEFMGITILLLDELDSVIHGFIPANRASHYRNDLKTGSIVKLDRFEVARVAHMYKITEHQFLIRFIASTLQTDAPVIKFDKFMVRHYDHLQVLANTNLELPDVVGEIQSMQGSDLKNNAATSRVVVRFLIERNVSVYLSLWNEAASTKRPQKF</sequence>
<dbReference type="AlphaFoldDB" id="A0A816N6E7"/>
<dbReference type="Gene3D" id="2.40.50.140">
    <property type="entry name" value="Nucleic acid-binding proteins"/>
    <property type="match status" value="1"/>
</dbReference>
<dbReference type="InterPro" id="IPR012340">
    <property type="entry name" value="NA-bd_OB-fold"/>
</dbReference>
<proteinExistence type="predicted"/>
<name>A0A816N6E7_BRANA</name>
<dbReference type="PANTHER" id="PTHR47165">
    <property type="entry name" value="OS03G0429900 PROTEIN"/>
    <property type="match status" value="1"/>
</dbReference>
<organism evidence="2">
    <name type="scientific">Brassica napus</name>
    <name type="common">Rape</name>
    <dbReference type="NCBI Taxonomy" id="3708"/>
    <lineage>
        <taxon>Eukaryota</taxon>
        <taxon>Viridiplantae</taxon>
        <taxon>Streptophyta</taxon>
        <taxon>Embryophyta</taxon>
        <taxon>Tracheophyta</taxon>
        <taxon>Spermatophyta</taxon>
        <taxon>Magnoliopsida</taxon>
        <taxon>eudicotyledons</taxon>
        <taxon>Gunneridae</taxon>
        <taxon>Pentapetalae</taxon>
        <taxon>rosids</taxon>
        <taxon>malvids</taxon>
        <taxon>Brassicales</taxon>
        <taxon>Brassicaceae</taxon>
        <taxon>Brassiceae</taxon>
        <taxon>Brassica</taxon>
    </lineage>
</organism>
<dbReference type="Pfam" id="PF02721">
    <property type="entry name" value="DUF223"/>
    <property type="match status" value="1"/>
</dbReference>
<evidence type="ECO:0000313" key="2">
    <source>
        <dbReference type="EMBL" id="CAF2025349.1"/>
    </source>
</evidence>